<accession>A0A507EEZ3</accession>
<comment type="subcellular location">
    <subcellularLocation>
        <location evidence="1">Membrane</location>
        <topology evidence="1">Multi-pass membrane protein</topology>
    </subcellularLocation>
</comment>
<keyword evidence="3 5" id="KW-1133">Transmembrane helix</keyword>
<protein>
    <submittedName>
        <fullName evidence="6">Uncharacterized protein</fullName>
    </submittedName>
</protein>
<reference evidence="6 7" key="1">
    <citation type="journal article" date="2019" name="Sci. Rep.">
        <title>Comparative genomics of chytrid fungi reveal insights into the obligate biotrophic and pathogenic lifestyle of Synchytrium endobioticum.</title>
        <authorList>
            <person name="van de Vossenberg B.T.L.H."/>
            <person name="Warris S."/>
            <person name="Nguyen H.D.T."/>
            <person name="van Gent-Pelzer M.P.E."/>
            <person name="Joly D.L."/>
            <person name="van de Geest H.C."/>
            <person name="Bonants P.J.M."/>
            <person name="Smith D.S."/>
            <person name="Levesque C.A."/>
            <person name="van der Lee T.A.J."/>
        </authorList>
    </citation>
    <scope>NUCLEOTIDE SEQUENCE [LARGE SCALE GENOMIC DNA]</scope>
    <source>
        <strain evidence="6 7">CBS 809.83</strain>
    </source>
</reference>
<dbReference type="InterPro" id="IPR059112">
    <property type="entry name" value="CysZ/EI24"/>
</dbReference>
<keyword evidence="7" id="KW-1185">Reference proteome</keyword>
<feature type="transmembrane region" description="Helical" evidence="5">
    <location>
        <begin position="181"/>
        <end position="204"/>
    </location>
</feature>
<dbReference type="Pfam" id="PF07264">
    <property type="entry name" value="EI24"/>
    <property type="match status" value="1"/>
</dbReference>
<dbReference type="EMBL" id="QEAQ01000003">
    <property type="protein sequence ID" value="TPX62394.1"/>
    <property type="molecule type" value="Genomic_DNA"/>
</dbReference>
<dbReference type="InterPro" id="IPR052786">
    <property type="entry name" value="Spore_wall_assembly"/>
</dbReference>
<dbReference type="STRING" id="109895.A0A507EEZ3"/>
<evidence type="ECO:0000256" key="2">
    <source>
        <dbReference type="ARBA" id="ARBA00022692"/>
    </source>
</evidence>
<evidence type="ECO:0000256" key="4">
    <source>
        <dbReference type="ARBA" id="ARBA00023136"/>
    </source>
</evidence>
<dbReference type="PANTHER" id="PTHR34292:SF2">
    <property type="entry name" value="OUTER SPORE WALL PROTEIN LDS1"/>
    <property type="match status" value="1"/>
</dbReference>
<sequence length="304" mass="32919">MVFTETKATVAELRQRGSEFKQNPKGFAKEVGTEVVDQVSGAWSSSRGAYMYPLTGLYYFLNHPQLYKPIGGTLVKGAFASLAITVAMFFFTYLPQMAVLSLIVTPFLGIPAAIVLVLIESWLVINVVVKSVFLGPLQDDLFDRVLTDHGLKHLVENAPKKGNRVSAAVKKSLDRFSPAAIAQYLITLPLTFVPVVGPAIFFLINGRKMGQSFHARFFQLKGWTAEDVHAFEEPRKGAYTAFGAVALLLQLIPVVSIFFTATSTVGAALWAVDIEKKGEGKQVPAIAPATLGAAAIGGIRNTEL</sequence>
<evidence type="ECO:0000313" key="7">
    <source>
        <dbReference type="Proteomes" id="UP000318582"/>
    </source>
</evidence>
<feature type="transmembrane region" description="Helical" evidence="5">
    <location>
        <begin position="74"/>
        <end position="94"/>
    </location>
</feature>
<feature type="transmembrane region" description="Helical" evidence="5">
    <location>
        <begin position="100"/>
        <end position="125"/>
    </location>
</feature>
<name>A0A507EEZ3_9FUNG</name>
<dbReference type="PANTHER" id="PTHR34292">
    <property type="entry name" value="OUTER SPORE WALL PROTEIN LDS1"/>
    <property type="match status" value="1"/>
</dbReference>
<evidence type="ECO:0000256" key="1">
    <source>
        <dbReference type="ARBA" id="ARBA00004141"/>
    </source>
</evidence>
<feature type="transmembrane region" description="Helical" evidence="5">
    <location>
        <begin position="241"/>
        <end position="272"/>
    </location>
</feature>
<evidence type="ECO:0000256" key="5">
    <source>
        <dbReference type="SAM" id="Phobius"/>
    </source>
</evidence>
<keyword evidence="2 5" id="KW-0812">Transmembrane</keyword>
<organism evidence="6 7">
    <name type="scientific">Powellomyces hirtus</name>
    <dbReference type="NCBI Taxonomy" id="109895"/>
    <lineage>
        <taxon>Eukaryota</taxon>
        <taxon>Fungi</taxon>
        <taxon>Fungi incertae sedis</taxon>
        <taxon>Chytridiomycota</taxon>
        <taxon>Chytridiomycota incertae sedis</taxon>
        <taxon>Chytridiomycetes</taxon>
        <taxon>Spizellomycetales</taxon>
        <taxon>Powellomycetaceae</taxon>
        <taxon>Powellomyces</taxon>
    </lineage>
</organism>
<dbReference type="AlphaFoldDB" id="A0A507EEZ3"/>
<dbReference type="Proteomes" id="UP000318582">
    <property type="component" value="Unassembled WGS sequence"/>
</dbReference>
<evidence type="ECO:0000256" key="3">
    <source>
        <dbReference type="ARBA" id="ARBA00022989"/>
    </source>
</evidence>
<comment type="caution">
    <text evidence="6">The sequence shown here is derived from an EMBL/GenBank/DDBJ whole genome shotgun (WGS) entry which is preliminary data.</text>
</comment>
<gene>
    <name evidence="6" type="ORF">PhCBS80983_g00587</name>
</gene>
<proteinExistence type="predicted"/>
<evidence type="ECO:0000313" key="6">
    <source>
        <dbReference type="EMBL" id="TPX62394.1"/>
    </source>
</evidence>
<keyword evidence="4 5" id="KW-0472">Membrane</keyword>